<dbReference type="EMBL" id="UYRR01008750">
    <property type="protein sequence ID" value="VDK24481.1"/>
    <property type="molecule type" value="Genomic_DNA"/>
</dbReference>
<reference evidence="4" key="1">
    <citation type="submission" date="2017-02" db="UniProtKB">
        <authorList>
            <consortium name="WormBaseParasite"/>
        </authorList>
    </citation>
    <scope>IDENTIFICATION</scope>
</reference>
<name>A0A0M3JBK2_ANISI</name>
<gene>
    <name evidence="2" type="ORF">ASIM_LOCUS4785</name>
</gene>
<accession>A0A0M3JBK2</accession>
<feature type="compositionally biased region" description="Basic and acidic residues" evidence="1">
    <location>
        <begin position="1"/>
        <end position="16"/>
    </location>
</feature>
<organism evidence="4">
    <name type="scientific">Anisakis simplex</name>
    <name type="common">Herring worm</name>
    <dbReference type="NCBI Taxonomy" id="6269"/>
    <lineage>
        <taxon>Eukaryota</taxon>
        <taxon>Metazoa</taxon>
        <taxon>Ecdysozoa</taxon>
        <taxon>Nematoda</taxon>
        <taxon>Chromadorea</taxon>
        <taxon>Rhabditida</taxon>
        <taxon>Spirurina</taxon>
        <taxon>Ascaridomorpha</taxon>
        <taxon>Ascaridoidea</taxon>
        <taxon>Anisakidae</taxon>
        <taxon>Anisakis</taxon>
        <taxon>Anisakis simplex complex</taxon>
    </lineage>
</organism>
<keyword evidence="3" id="KW-1185">Reference proteome</keyword>
<dbReference type="WBParaSite" id="ASIM_0000497801-mRNA-1">
    <property type="protein sequence ID" value="ASIM_0000497801-mRNA-1"/>
    <property type="gene ID" value="ASIM_0000497801"/>
</dbReference>
<sequence>MKATEENSSKTRDDVNQRIQTRTLQTHLKTTSNDEIMSSNVALSSTSILPPSTNGPKKLNIFKKPSSSNQVSCALRNGVLCKFGCVSRMKCKCPEVDHVLASNGACVEKSTKSLSMCLSKRDVNATWDPRVRVLHIYSHEVFNEVKERESADKVFLEFGRVKEAKTAIGRPTKKVPFDGYVFETSPVQRNRMVVRRDVSYIRKCLSNERSATFICSLDSLDMIHTRHFCFDYSA</sequence>
<evidence type="ECO:0000313" key="2">
    <source>
        <dbReference type="EMBL" id="VDK24481.1"/>
    </source>
</evidence>
<proteinExistence type="predicted"/>
<protein>
    <submittedName>
        <fullName evidence="4">RRM domain-containing protein</fullName>
    </submittedName>
</protein>
<evidence type="ECO:0000256" key="1">
    <source>
        <dbReference type="SAM" id="MobiDB-lite"/>
    </source>
</evidence>
<reference evidence="2 3" key="2">
    <citation type="submission" date="2018-11" db="EMBL/GenBank/DDBJ databases">
        <authorList>
            <consortium name="Pathogen Informatics"/>
        </authorList>
    </citation>
    <scope>NUCLEOTIDE SEQUENCE [LARGE SCALE GENOMIC DNA]</scope>
</reference>
<feature type="region of interest" description="Disordered" evidence="1">
    <location>
        <begin position="1"/>
        <end position="20"/>
    </location>
</feature>
<evidence type="ECO:0000313" key="4">
    <source>
        <dbReference type="WBParaSite" id="ASIM_0000497801-mRNA-1"/>
    </source>
</evidence>
<dbReference type="Proteomes" id="UP000267096">
    <property type="component" value="Unassembled WGS sequence"/>
</dbReference>
<dbReference type="AlphaFoldDB" id="A0A0M3JBK2"/>
<evidence type="ECO:0000313" key="3">
    <source>
        <dbReference type="Proteomes" id="UP000267096"/>
    </source>
</evidence>